<evidence type="ECO:0000256" key="4">
    <source>
        <dbReference type="PROSITE-ProRule" id="PRU00175"/>
    </source>
</evidence>
<evidence type="ECO:0000313" key="6">
    <source>
        <dbReference type="Ensembl" id="ENSACIP00000007061.1"/>
    </source>
</evidence>
<dbReference type="SMART" id="SM00184">
    <property type="entry name" value="RING"/>
    <property type="match status" value="1"/>
</dbReference>
<accession>A0A3Q0R915</accession>
<sequence>MAQRGVQLDPKIFSCSICLDLLKDPVTIPCGHSYCTNCFETYFDEEDRKIIHSCHQGGTL</sequence>
<keyword evidence="3" id="KW-0862">Zinc</keyword>
<proteinExistence type="predicted"/>
<dbReference type="Proteomes" id="UP000261340">
    <property type="component" value="Unplaced"/>
</dbReference>
<evidence type="ECO:0000256" key="1">
    <source>
        <dbReference type="ARBA" id="ARBA00022723"/>
    </source>
</evidence>
<dbReference type="Gene3D" id="3.30.40.10">
    <property type="entry name" value="Zinc/RING finger domain, C3HC4 (zinc finger)"/>
    <property type="match status" value="1"/>
</dbReference>
<keyword evidence="2 4" id="KW-0863">Zinc-finger</keyword>
<evidence type="ECO:0000256" key="2">
    <source>
        <dbReference type="ARBA" id="ARBA00022771"/>
    </source>
</evidence>
<dbReference type="PANTHER" id="PTHR25465:SF5">
    <property type="entry name" value="E3 UBIQUITIN_ISG15 LIGASE TRIM25-RELATED"/>
    <property type="match status" value="1"/>
</dbReference>
<dbReference type="STRING" id="61819.ENSACIP00000007061"/>
<dbReference type="PANTHER" id="PTHR25465">
    <property type="entry name" value="B-BOX DOMAIN CONTAINING"/>
    <property type="match status" value="1"/>
</dbReference>
<name>A0A3Q0R915_AMPCI</name>
<feature type="domain" description="RING-type" evidence="5">
    <location>
        <begin position="15"/>
        <end position="54"/>
    </location>
</feature>
<keyword evidence="1" id="KW-0479">Metal-binding</keyword>
<dbReference type="InterPro" id="IPR051051">
    <property type="entry name" value="E3_ubiq-ligase_TRIM/RNF"/>
</dbReference>
<dbReference type="AlphaFoldDB" id="A0A3Q0R915"/>
<reference evidence="6" key="1">
    <citation type="submission" date="2025-08" db="UniProtKB">
        <authorList>
            <consortium name="Ensembl"/>
        </authorList>
    </citation>
    <scope>IDENTIFICATION</scope>
</reference>
<dbReference type="Pfam" id="PF15227">
    <property type="entry name" value="zf-C3HC4_4"/>
    <property type="match status" value="1"/>
</dbReference>
<evidence type="ECO:0000256" key="3">
    <source>
        <dbReference type="ARBA" id="ARBA00022833"/>
    </source>
</evidence>
<keyword evidence="7" id="KW-1185">Reference proteome</keyword>
<evidence type="ECO:0000313" key="7">
    <source>
        <dbReference type="Proteomes" id="UP000261340"/>
    </source>
</evidence>
<evidence type="ECO:0000259" key="5">
    <source>
        <dbReference type="PROSITE" id="PS50089"/>
    </source>
</evidence>
<dbReference type="PROSITE" id="PS50089">
    <property type="entry name" value="ZF_RING_2"/>
    <property type="match status" value="1"/>
</dbReference>
<dbReference type="InterPro" id="IPR013083">
    <property type="entry name" value="Znf_RING/FYVE/PHD"/>
</dbReference>
<dbReference type="SUPFAM" id="SSF57850">
    <property type="entry name" value="RING/U-box"/>
    <property type="match status" value="1"/>
</dbReference>
<organism evidence="6 7">
    <name type="scientific">Amphilophus citrinellus</name>
    <name type="common">Midas cichlid</name>
    <name type="synonym">Cichlasoma citrinellum</name>
    <dbReference type="NCBI Taxonomy" id="61819"/>
    <lineage>
        <taxon>Eukaryota</taxon>
        <taxon>Metazoa</taxon>
        <taxon>Chordata</taxon>
        <taxon>Craniata</taxon>
        <taxon>Vertebrata</taxon>
        <taxon>Euteleostomi</taxon>
        <taxon>Actinopterygii</taxon>
        <taxon>Neopterygii</taxon>
        <taxon>Teleostei</taxon>
        <taxon>Neoteleostei</taxon>
        <taxon>Acanthomorphata</taxon>
        <taxon>Ovalentaria</taxon>
        <taxon>Cichlomorphae</taxon>
        <taxon>Cichliformes</taxon>
        <taxon>Cichlidae</taxon>
        <taxon>New World cichlids</taxon>
        <taxon>Cichlasomatinae</taxon>
        <taxon>Heroini</taxon>
        <taxon>Amphilophus</taxon>
    </lineage>
</organism>
<dbReference type="GeneTree" id="ENSGT01000000214780"/>
<protein>
    <recommendedName>
        <fullName evidence="5">RING-type domain-containing protein</fullName>
    </recommendedName>
</protein>
<dbReference type="Ensembl" id="ENSACIT00000007273.1">
    <property type="protein sequence ID" value="ENSACIP00000007061.1"/>
    <property type="gene ID" value="ENSACIG00000005545.1"/>
</dbReference>
<dbReference type="GO" id="GO:0008270">
    <property type="term" value="F:zinc ion binding"/>
    <property type="evidence" value="ECO:0007669"/>
    <property type="project" value="UniProtKB-KW"/>
</dbReference>
<dbReference type="InterPro" id="IPR001841">
    <property type="entry name" value="Znf_RING"/>
</dbReference>
<reference evidence="6" key="2">
    <citation type="submission" date="2025-09" db="UniProtKB">
        <authorList>
            <consortium name="Ensembl"/>
        </authorList>
    </citation>
    <scope>IDENTIFICATION</scope>
</reference>